<dbReference type="RefSeq" id="WP_102443400.1">
    <property type="nucleotide sequence ID" value="NZ_JABBXC010000054.1"/>
</dbReference>
<evidence type="ECO:0000256" key="2">
    <source>
        <dbReference type="SAM" id="SignalP"/>
    </source>
</evidence>
<evidence type="ECO:0000313" key="3">
    <source>
        <dbReference type="EMBL" id="NMR71825.1"/>
    </source>
</evidence>
<protein>
    <submittedName>
        <fullName evidence="3">RICIN domain-containing protein</fullName>
    </submittedName>
</protein>
<keyword evidence="2" id="KW-0732">Signal</keyword>
<name>A0ABX1UET9_9VIBR</name>
<dbReference type="CDD" id="cd00161">
    <property type="entry name" value="beta-trefoil_Ricin-like"/>
    <property type="match status" value="1"/>
</dbReference>
<dbReference type="Proteomes" id="UP000590068">
    <property type="component" value="Unassembled WGS sequence"/>
</dbReference>
<proteinExistence type="predicted"/>
<feature type="signal peptide" evidence="2">
    <location>
        <begin position="1"/>
        <end position="20"/>
    </location>
</feature>
<dbReference type="InterPro" id="IPR035992">
    <property type="entry name" value="Ricin_B-like_lectins"/>
</dbReference>
<evidence type="ECO:0000313" key="4">
    <source>
        <dbReference type="Proteomes" id="UP000590068"/>
    </source>
</evidence>
<feature type="compositionally biased region" description="Basic and acidic residues" evidence="1">
    <location>
        <begin position="389"/>
        <end position="401"/>
    </location>
</feature>
<keyword evidence="4" id="KW-1185">Reference proteome</keyword>
<evidence type="ECO:0000256" key="1">
    <source>
        <dbReference type="SAM" id="MobiDB-lite"/>
    </source>
</evidence>
<dbReference type="EMBL" id="JABCJR010000053">
    <property type="protein sequence ID" value="NMR71825.1"/>
    <property type="molecule type" value="Genomic_DNA"/>
</dbReference>
<organism evidence="3 4">
    <name type="scientific">Vibrio breoganii</name>
    <dbReference type="NCBI Taxonomy" id="553239"/>
    <lineage>
        <taxon>Bacteria</taxon>
        <taxon>Pseudomonadati</taxon>
        <taxon>Pseudomonadota</taxon>
        <taxon>Gammaproteobacteria</taxon>
        <taxon>Vibrionales</taxon>
        <taxon>Vibrionaceae</taxon>
        <taxon>Vibrio</taxon>
    </lineage>
</organism>
<accession>A0ABX1UET9</accession>
<feature type="region of interest" description="Disordered" evidence="1">
    <location>
        <begin position="388"/>
        <end position="414"/>
    </location>
</feature>
<sequence>MKKSIIASIIAAAVSAPSFASENVDVTGEDQRRFSAEQHDGYVTITNEHTGFTADATVSYSQSNGAVLVVSHENGSTQTFPLGERDTRFSLEKNDGYVTITNEHTGFSADATINYTSGNGLVLVVSHENGLTQVFPIDRPEFDSPVDPSNPIEIDPENPIFIEVDPGMPEFGGDENLVMNPGYDDGLEVSQPIAPMPPQDSEGWNPEGEDGQGIIGSGLIEVEYGEDNQRMWVVRDEDGGISMNYVIVEQHDDNTYTITRNNEDSTATVNKGNSTLAITSDSHEGTLSVTKYDGQVYVTAINADGDMKSQVFDGEKWNPIEVTDPELSPEHPVAPANPDLDSWSVEKHEIADATQVTFSNDDGRVMNITMQDGSISYVKVDADGSIVDAGKRDPKSIDRSKLNNIKAKAQSRLK</sequence>
<reference evidence="3 4" key="1">
    <citation type="submission" date="2020-04" db="EMBL/GenBank/DDBJ databases">
        <title>WGS-Seq of Vibrio isolated by the O'Toole Lab.</title>
        <authorList>
            <person name="Mckone K.P."/>
            <person name="Whitaker R."/>
            <person name="Sevigney J.L."/>
            <person name="Herring J.B."/>
            <person name="O'Toole G."/>
        </authorList>
    </citation>
    <scope>NUCLEOTIDE SEQUENCE [LARGE SCALE GENOMIC DNA]</scope>
    <source>
        <strain evidence="3 4">BS_02</strain>
    </source>
</reference>
<feature type="chain" id="PRO_5046364574" evidence="2">
    <location>
        <begin position="21"/>
        <end position="414"/>
    </location>
</feature>
<gene>
    <name evidence="3" type="ORF">HJ568_18030</name>
</gene>
<comment type="caution">
    <text evidence="3">The sequence shown here is derived from an EMBL/GenBank/DDBJ whole genome shotgun (WGS) entry which is preliminary data.</text>
</comment>
<dbReference type="SUPFAM" id="SSF89372">
    <property type="entry name" value="Fucose-specific lectin"/>
    <property type="match status" value="1"/>
</dbReference>
<dbReference type="Gene3D" id="2.80.10.50">
    <property type="match status" value="1"/>
</dbReference>
<dbReference type="SUPFAM" id="SSF50370">
    <property type="entry name" value="Ricin B-like lectins"/>
    <property type="match status" value="1"/>
</dbReference>